<dbReference type="EMBL" id="AGEL01000006">
    <property type="protein sequence ID" value="EHO17066.1"/>
    <property type="molecule type" value="Genomic_DNA"/>
</dbReference>
<dbReference type="RefSeq" id="WP_009532498.1">
    <property type="nucleotide sequence ID" value="NZ_JH590862.1"/>
</dbReference>
<sequence>MKRLQKLGIVFALLLAVSLAAAFVCIRVKTVTVQGNRIYSEEAARKALLPQAEGERSAELLFRLWRGKKKQLAFLTGYDIRFTSPFSVELILHEKPVLGYVRYMSAAFYFDDELRVVESAQKPISGYPEITGLQTGDIAVGGTLLEADPKGRTIVRQLLLNLRKNDIRTEQIVFDAAYQATFRCGGITVLFGGEKEAEERCKDLAGILKKAGNASGILDIRKRASNGTYALQAQNP</sequence>
<evidence type="ECO:0000313" key="1">
    <source>
        <dbReference type="EMBL" id="EHO17066.1"/>
    </source>
</evidence>
<keyword evidence="2" id="KW-1185">Reference proteome</keyword>
<dbReference type="AlphaFoldDB" id="A0AA37DGC4"/>
<gene>
    <name evidence="1" type="ORF">HMPREF9623_00665</name>
</gene>
<evidence type="ECO:0000313" key="2">
    <source>
        <dbReference type="Proteomes" id="UP000018466"/>
    </source>
</evidence>
<protein>
    <recommendedName>
        <fullName evidence="3">POTRA domain-containing protein</fullName>
    </recommendedName>
</protein>
<name>A0AA37DGC4_9FIRM</name>
<accession>A0AA37DGC4</accession>
<organism evidence="1 2">
    <name type="scientific">Stomatobaculum longum</name>
    <dbReference type="NCBI Taxonomy" id="796942"/>
    <lineage>
        <taxon>Bacteria</taxon>
        <taxon>Bacillati</taxon>
        <taxon>Bacillota</taxon>
        <taxon>Clostridia</taxon>
        <taxon>Lachnospirales</taxon>
        <taxon>Lachnospiraceae</taxon>
        <taxon>Stomatobaculum</taxon>
    </lineage>
</organism>
<proteinExistence type="predicted"/>
<reference evidence="1 2" key="1">
    <citation type="submission" date="2011-10" db="EMBL/GenBank/DDBJ databases">
        <title>The Genome Sequence of Lachnospiraceae bacterium ACC2.</title>
        <authorList>
            <consortium name="The Broad Institute Genome Sequencing Platform"/>
            <person name="Earl A."/>
            <person name="Ward D."/>
            <person name="Feldgarden M."/>
            <person name="Gevers D."/>
            <person name="Sizova M."/>
            <person name="Hazen A."/>
            <person name="Epstein S."/>
            <person name="Young S.K."/>
            <person name="Zeng Q."/>
            <person name="Gargeya S."/>
            <person name="Fitzgerald M."/>
            <person name="Haas B."/>
            <person name="Abouelleil A."/>
            <person name="Alvarado L."/>
            <person name="Arachchi H.M."/>
            <person name="Berlin A."/>
            <person name="Brown A."/>
            <person name="Chapman S.B."/>
            <person name="Chen Z."/>
            <person name="Dunbar C."/>
            <person name="Freedman E."/>
            <person name="Gearin G."/>
            <person name="Goldberg J."/>
            <person name="Griggs A."/>
            <person name="Gujja S."/>
            <person name="Heiman D."/>
            <person name="Howarth C."/>
            <person name="Larson L."/>
            <person name="Lui A."/>
            <person name="MacDonald P.J.P."/>
            <person name="Montmayeur A."/>
            <person name="Murphy C."/>
            <person name="Neiman D."/>
            <person name="Pearson M."/>
            <person name="Priest M."/>
            <person name="Roberts A."/>
            <person name="Saif S."/>
            <person name="Shea T."/>
            <person name="Shenoy N."/>
            <person name="Sisk P."/>
            <person name="Stolte C."/>
            <person name="Sykes S."/>
            <person name="Wortman J."/>
            <person name="Nusbaum C."/>
            <person name="Birren B."/>
        </authorList>
    </citation>
    <scope>NUCLEOTIDE SEQUENCE [LARGE SCALE GENOMIC DNA]</scope>
    <source>
        <strain evidence="1 2">ACC2</strain>
    </source>
</reference>
<evidence type="ECO:0008006" key="3">
    <source>
        <dbReference type="Google" id="ProtNLM"/>
    </source>
</evidence>
<comment type="caution">
    <text evidence="1">The sequence shown here is derived from an EMBL/GenBank/DDBJ whole genome shotgun (WGS) entry which is preliminary data.</text>
</comment>
<dbReference type="Proteomes" id="UP000018466">
    <property type="component" value="Unassembled WGS sequence"/>
</dbReference>
<dbReference type="GeneID" id="86940443"/>